<organism evidence="2 3">
    <name type="scientific">Rufibacter hautae</name>
    <dbReference type="NCBI Taxonomy" id="2595005"/>
    <lineage>
        <taxon>Bacteria</taxon>
        <taxon>Pseudomonadati</taxon>
        <taxon>Bacteroidota</taxon>
        <taxon>Cytophagia</taxon>
        <taxon>Cytophagales</taxon>
        <taxon>Hymenobacteraceae</taxon>
        <taxon>Rufibacter</taxon>
    </lineage>
</organism>
<evidence type="ECO:0008006" key="4">
    <source>
        <dbReference type="Google" id="ProtNLM"/>
    </source>
</evidence>
<dbReference type="Gene3D" id="3.90.930.1">
    <property type="match status" value="1"/>
</dbReference>
<name>A0A5B6TMB4_9BACT</name>
<feature type="signal peptide" evidence="1">
    <location>
        <begin position="1"/>
        <end position="27"/>
    </location>
</feature>
<keyword evidence="3" id="KW-1185">Reference proteome</keyword>
<evidence type="ECO:0000313" key="3">
    <source>
        <dbReference type="Proteomes" id="UP000324133"/>
    </source>
</evidence>
<accession>A0A5B6TMB4</accession>
<comment type="caution">
    <text evidence="2">The sequence shown here is derived from an EMBL/GenBank/DDBJ whole genome shotgun (WGS) entry which is preliminary data.</text>
</comment>
<dbReference type="SUPFAM" id="SSF82185">
    <property type="entry name" value="Histone H3 K4-specific methyltransferase SET7/9 N-terminal domain"/>
    <property type="match status" value="1"/>
</dbReference>
<protein>
    <recommendedName>
        <fullName evidence="4">Toxin-antitoxin system YwqK family antitoxin</fullName>
    </recommendedName>
</protein>
<dbReference type="OrthoDB" id="978586at2"/>
<keyword evidence="1" id="KW-0732">Signal</keyword>
<dbReference type="AlphaFoldDB" id="A0A5B6TMB4"/>
<feature type="chain" id="PRO_5022936904" description="Toxin-antitoxin system YwqK family antitoxin" evidence="1">
    <location>
        <begin position="28"/>
        <end position="305"/>
    </location>
</feature>
<proteinExistence type="predicted"/>
<sequence>MGEKKVWAKVLLLSLLAVWGLHQQTQAQIIAKEKKKLLFWKKAKEVEVLSPVDTAILNDSLAKPSLATATPDSVKDKDVKAKKGKKKDDKKKIYFGYRVKKGFARQGKGKNQIVETFYYLREYKEPNPYVRDKHYFDVKKRKIFRSPTLDPSKTQMLILHGPYTKMRGDVLIEQGYFFVGTKHLRWETFKTDSTLSQRQHFEKGFLRDAVISYYDAAKTKIKEVIPYQYGQVQGDYYKFYENGQLEWLGTYDKGRKVGTWINFYDFRGRRQFEFQYAESAFDKPIEPVLVKQYDRHGSLVFEKKD</sequence>
<dbReference type="EMBL" id="VKKY01000001">
    <property type="protein sequence ID" value="KAA3440630.1"/>
    <property type="molecule type" value="Genomic_DNA"/>
</dbReference>
<dbReference type="RefSeq" id="WP_149090261.1">
    <property type="nucleotide sequence ID" value="NZ_VKKY01000001.1"/>
</dbReference>
<reference evidence="2 3" key="1">
    <citation type="submission" date="2019-07" db="EMBL/GenBank/DDBJ databases">
        <title>Rufibacter sp. nov., isolated from lake sediment.</title>
        <authorList>
            <person name="Qu J.-H."/>
        </authorList>
    </citation>
    <scope>NUCLEOTIDE SEQUENCE [LARGE SCALE GENOMIC DNA]</scope>
    <source>
        <strain evidence="2 3">NBS58-1</strain>
    </source>
</reference>
<evidence type="ECO:0000313" key="2">
    <source>
        <dbReference type="EMBL" id="KAA3440630.1"/>
    </source>
</evidence>
<gene>
    <name evidence="2" type="ORF">FOA19_08260</name>
</gene>
<dbReference type="Proteomes" id="UP000324133">
    <property type="component" value="Unassembled WGS sequence"/>
</dbReference>
<evidence type="ECO:0000256" key="1">
    <source>
        <dbReference type="SAM" id="SignalP"/>
    </source>
</evidence>